<dbReference type="RefSeq" id="WP_111491788.1">
    <property type="nucleotide sequence ID" value="NZ_CP031264.1"/>
</dbReference>
<feature type="domain" description="Leucine-binding protein" evidence="3">
    <location>
        <begin position="71"/>
        <end position="379"/>
    </location>
</feature>
<sequence>MRRLGQSGARFGRFGGRRSGTALGRLPSARALAAAVLTLPAALSATGCGGPADAATSGGITVMTWAPIGTGGADRPGMTALAEAIGRRVNAEGGLSGHRLNVITCNEHDTAAGADACTRQAVDAGAVAVVGSSSQYGDSIFPVLQNEGIPYIGGYGLSAAEFKSPNSYPVNGGTPALLAGSGRQLIAEGCRSVAVVRPDTRAGDVMIGYLARALAPAGIRPTDIRAPEQSTDYAPAAEQAIGTDQPHHCVTAALAADPTQTFVDAYRRRKPAHTRLSSVIGSFQQSVVDATGGSSGPLGDAYAASWYPAESSKVWDGLRDTARRYAVGDTGIDPSDPGVQTTWVAYRVFLETAKRLGPEIGSRKLIEALDTQGPLDTGGATPPLSWRLSDLLASVDTPRLVNTSVTFQAVRDGQFTDQQRGFTDVRWVLTGAIP</sequence>
<dbReference type="OrthoDB" id="3205678at2"/>
<organism evidence="4 5">
    <name type="scientific">Peterkaempfera bronchialis</name>
    <dbReference type="NCBI Taxonomy" id="2126346"/>
    <lineage>
        <taxon>Bacteria</taxon>
        <taxon>Bacillati</taxon>
        <taxon>Actinomycetota</taxon>
        <taxon>Actinomycetes</taxon>
        <taxon>Kitasatosporales</taxon>
        <taxon>Streptomycetaceae</taxon>
        <taxon>Peterkaempfera</taxon>
    </lineage>
</organism>
<dbReference type="Pfam" id="PF13458">
    <property type="entry name" value="Peripla_BP_6"/>
    <property type="match status" value="1"/>
</dbReference>
<dbReference type="Proteomes" id="UP000249340">
    <property type="component" value="Chromosome"/>
</dbReference>
<evidence type="ECO:0000313" key="5">
    <source>
        <dbReference type="Proteomes" id="UP000249340"/>
    </source>
</evidence>
<keyword evidence="2" id="KW-0732">Signal</keyword>
<proteinExistence type="inferred from homology"/>
<name>A0A345SWN3_9ACTN</name>
<accession>A0A345SWN3</accession>
<dbReference type="KEGG" id="stri:C7M71_012480"/>
<reference evidence="5" key="1">
    <citation type="submission" date="2018-07" db="EMBL/GenBank/DDBJ databases">
        <title>Streptacidiphilus bronchialis DSM 106435 chromosome.</title>
        <authorList>
            <person name="Batra D."/>
            <person name="Gulvik C.A."/>
        </authorList>
    </citation>
    <scope>NUCLEOTIDE SEQUENCE [LARGE SCALE GENOMIC DNA]</scope>
    <source>
        <strain evidence="5">DSM 106435</strain>
    </source>
</reference>
<dbReference type="AlphaFoldDB" id="A0A345SWN3"/>
<evidence type="ECO:0000259" key="3">
    <source>
        <dbReference type="Pfam" id="PF13458"/>
    </source>
</evidence>
<dbReference type="EMBL" id="CP031264">
    <property type="protein sequence ID" value="AXI78138.1"/>
    <property type="molecule type" value="Genomic_DNA"/>
</dbReference>
<gene>
    <name evidence="4" type="ORF">C7M71_012480</name>
</gene>
<evidence type="ECO:0000256" key="1">
    <source>
        <dbReference type="ARBA" id="ARBA00010062"/>
    </source>
</evidence>
<protein>
    <recommendedName>
        <fullName evidence="3">Leucine-binding protein domain-containing protein</fullName>
    </recommendedName>
</protein>
<evidence type="ECO:0000256" key="2">
    <source>
        <dbReference type="ARBA" id="ARBA00022729"/>
    </source>
</evidence>
<keyword evidence="5" id="KW-1185">Reference proteome</keyword>
<dbReference type="InterPro" id="IPR028082">
    <property type="entry name" value="Peripla_BP_I"/>
</dbReference>
<evidence type="ECO:0000313" key="4">
    <source>
        <dbReference type="EMBL" id="AXI78138.1"/>
    </source>
</evidence>
<dbReference type="InterPro" id="IPR028081">
    <property type="entry name" value="Leu-bd"/>
</dbReference>
<dbReference type="Gene3D" id="3.40.50.2300">
    <property type="match status" value="2"/>
</dbReference>
<dbReference type="SUPFAM" id="SSF53822">
    <property type="entry name" value="Periplasmic binding protein-like I"/>
    <property type="match status" value="1"/>
</dbReference>
<comment type="similarity">
    <text evidence="1">Belongs to the leucine-binding protein family.</text>
</comment>